<gene>
    <name evidence="8" type="ORF">FNF27_03314</name>
</gene>
<evidence type="ECO:0000259" key="7">
    <source>
        <dbReference type="PROSITE" id="PS50801"/>
    </source>
</evidence>
<feature type="transmembrane region" description="Helical" evidence="6">
    <location>
        <begin position="392"/>
        <end position="411"/>
    </location>
</feature>
<feature type="transmembrane region" description="Helical" evidence="6">
    <location>
        <begin position="132"/>
        <end position="152"/>
    </location>
</feature>
<dbReference type="SUPFAM" id="SSF52091">
    <property type="entry name" value="SpoIIaa-like"/>
    <property type="match status" value="1"/>
</dbReference>
<dbReference type="EMBL" id="VLTO01000015">
    <property type="protein sequence ID" value="KAA0175306.1"/>
    <property type="molecule type" value="Genomic_DNA"/>
</dbReference>
<feature type="transmembrane region" description="Helical" evidence="6">
    <location>
        <begin position="333"/>
        <end position="355"/>
    </location>
</feature>
<proteinExistence type="predicted"/>
<dbReference type="InterPro" id="IPR001902">
    <property type="entry name" value="SLC26A/SulP_fam"/>
</dbReference>
<feature type="transmembrane region" description="Helical" evidence="6">
    <location>
        <begin position="423"/>
        <end position="442"/>
    </location>
</feature>
<feature type="compositionally biased region" description="Basic and acidic residues" evidence="5">
    <location>
        <begin position="21"/>
        <end position="35"/>
    </location>
</feature>
<feature type="region of interest" description="Disordered" evidence="5">
    <location>
        <begin position="48"/>
        <end position="74"/>
    </location>
</feature>
<dbReference type="Gene3D" id="3.30.750.24">
    <property type="entry name" value="STAS domain"/>
    <property type="match status" value="2"/>
</dbReference>
<protein>
    <recommendedName>
        <fullName evidence="7">STAS domain-containing protein</fullName>
    </recommendedName>
</protein>
<feature type="transmembrane region" description="Helical" evidence="6">
    <location>
        <begin position="284"/>
        <end position="312"/>
    </location>
</feature>
<evidence type="ECO:0000256" key="2">
    <source>
        <dbReference type="ARBA" id="ARBA00022692"/>
    </source>
</evidence>
<evidence type="ECO:0000256" key="3">
    <source>
        <dbReference type="ARBA" id="ARBA00022989"/>
    </source>
</evidence>
<feature type="transmembrane region" description="Helical" evidence="6">
    <location>
        <begin position="158"/>
        <end position="175"/>
    </location>
</feature>
<dbReference type="NCBIfam" id="TIGR00815">
    <property type="entry name" value="sulP"/>
    <property type="match status" value="1"/>
</dbReference>
<dbReference type="CDD" id="cd07042">
    <property type="entry name" value="STAS_SulP_like_sulfate_transporter"/>
    <property type="match status" value="1"/>
</dbReference>
<dbReference type="GO" id="GO:0055085">
    <property type="term" value="P:transmembrane transport"/>
    <property type="evidence" value="ECO:0007669"/>
    <property type="project" value="InterPro"/>
</dbReference>
<dbReference type="InterPro" id="IPR011547">
    <property type="entry name" value="SLC26A/SulP_dom"/>
</dbReference>
<evidence type="ECO:0000256" key="4">
    <source>
        <dbReference type="ARBA" id="ARBA00023136"/>
    </source>
</evidence>
<feature type="compositionally biased region" description="Low complexity" evidence="5">
    <location>
        <begin position="54"/>
        <end position="66"/>
    </location>
</feature>
<sequence length="921" mass="95213">MRSTSKDSQPPSLPDVTGPRSAEHDKAPFAVHPDCRRFPEITHQLVPPGRMVAARRSSTASAATSRGDPDAAPIRKVVTKRGQEFAEVPAGEFSCGDAGRMVRDTCSCMSVTDLPIANWLPRYSLGTLRSDLIAGLSVGVLLIPQSMAYSLLAGLPPIHGLYSSTIPLFVYALLASSTKVSLGPVAPTAILINGIIISAAANKNDPAELATLASAVAFCCGLLQIVLGLLRFGFVAQLLSWPVMSGYLAGAAITIVVSQLHDFFGLSYPDDVNDRLFYERIANFFTYIGTASLPTTLISLGCLFVLVGFKYLPACGLWRPVCRRTCGPKPPAWIPLQLLVVVATIGIAVGLGVTLQDNKGVAVVGTIPPGFPTPAFPIKDGETFLRLLPQSFVLAVIAYVGTISLGVSFARKDNEEVSPNMELLASGSACLVGSFFQGFAIAGSFTRTAVNASIGAKTPMSVAFTGTLIIITLLFISPLFELLPKAALASMVIASTQSLIKPAEFLNFWRRKRLDAFQTALTFILTLWLGVDWGIIAAVGVALAILVLKSFKPRITELGNLTGTDVFVDRARYPEARMVPGTIVYRVDGDLHFGNIKTVATLLQRTLASAIAAGALPEPFAPLEGGSADGSASEGADGSTDGLGGKAKPSAVELTGVVVDGAAGADVGSGSATAKSTSGPSVVAGQHDATAVSRGVERRVSGGSSGATGSGQRPSPRGGGAATSRALGIHADCADGADRACGDDDSVAHIRAGSGASPRQLAPVTAGAADCCDDAGACVAGGSCDCGDGCADAGAPAPGDGPAHARRASALERLDAERAAMLASSVLRAVVVDCVRVSAVDLTACRELQDIVGSYADKGICLLFAALPGPSRDVMERFGVMKPLDDALGTRSRFITVAAAVESVVPRAAWEVDLPLTKTGH</sequence>
<evidence type="ECO:0000256" key="6">
    <source>
        <dbReference type="SAM" id="Phobius"/>
    </source>
</evidence>
<dbReference type="PANTHER" id="PTHR11814">
    <property type="entry name" value="SULFATE TRANSPORTER"/>
    <property type="match status" value="1"/>
</dbReference>
<comment type="subcellular location">
    <subcellularLocation>
        <location evidence="1">Membrane</location>
        <topology evidence="1">Multi-pass membrane protein</topology>
    </subcellularLocation>
</comment>
<feature type="transmembrane region" description="Helical" evidence="6">
    <location>
        <begin position="246"/>
        <end position="264"/>
    </location>
</feature>
<organism evidence="8 9">
    <name type="scientific">Cafeteria roenbergensis</name>
    <name type="common">Marine flagellate</name>
    <dbReference type="NCBI Taxonomy" id="33653"/>
    <lineage>
        <taxon>Eukaryota</taxon>
        <taxon>Sar</taxon>
        <taxon>Stramenopiles</taxon>
        <taxon>Bigyra</taxon>
        <taxon>Opalozoa</taxon>
        <taxon>Bicosoecida</taxon>
        <taxon>Cafeteriaceae</taxon>
        <taxon>Cafeteria</taxon>
    </lineage>
</organism>
<reference evidence="8 9" key="1">
    <citation type="submission" date="2019-07" db="EMBL/GenBank/DDBJ databases">
        <title>Genomes of Cafeteria roenbergensis.</title>
        <authorList>
            <person name="Fischer M.G."/>
            <person name="Hackl T."/>
            <person name="Roman M."/>
        </authorList>
    </citation>
    <scope>NUCLEOTIDE SEQUENCE [LARGE SCALE GENOMIC DNA]</scope>
    <source>
        <strain evidence="8 9">E4-10P</strain>
    </source>
</reference>
<feature type="compositionally biased region" description="Polar residues" evidence="5">
    <location>
        <begin position="1"/>
        <end position="10"/>
    </location>
</feature>
<feature type="transmembrane region" description="Helical" evidence="6">
    <location>
        <begin position="213"/>
        <end position="234"/>
    </location>
</feature>
<evidence type="ECO:0000256" key="5">
    <source>
        <dbReference type="SAM" id="MobiDB-lite"/>
    </source>
</evidence>
<dbReference type="GO" id="GO:0016020">
    <property type="term" value="C:membrane"/>
    <property type="evidence" value="ECO:0007669"/>
    <property type="project" value="UniProtKB-SubCell"/>
</dbReference>
<comment type="caution">
    <text evidence="8">The sequence shown here is derived from an EMBL/GenBank/DDBJ whole genome shotgun (WGS) entry which is preliminary data.</text>
</comment>
<dbReference type="Pfam" id="PF00916">
    <property type="entry name" value="Sulfate_transp"/>
    <property type="match status" value="1"/>
</dbReference>
<dbReference type="InterPro" id="IPR002645">
    <property type="entry name" value="STAS_dom"/>
</dbReference>
<keyword evidence="3 6" id="KW-1133">Transmembrane helix</keyword>
<dbReference type="OrthoDB" id="288203at2759"/>
<feature type="domain" description="STAS" evidence="7">
    <location>
        <begin position="572"/>
        <end position="904"/>
    </location>
</feature>
<dbReference type="AlphaFoldDB" id="A0A5A8EBS9"/>
<name>A0A5A8EBS9_CAFRO</name>
<evidence type="ECO:0000256" key="1">
    <source>
        <dbReference type="ARBA" id="ARBA00004141"/>
    </source>
</evidence>
<feature type="compositionally biased region" description="Low complexity" evidence="5">
    <location>
        <begin position="624"/>
        <end position="640"/>
    </location>
</feature>
<evidence type="ECO:0000313" key="8">
    <source>
        <dbReference type="EMBL" id="KAA0175306.1"/>
    </source>
</evidence>
<keyword evidence="4 6" id="KW-0472">Membrane</keyword>
<feature type="transmembrane region" description="Helical" evidence="6">
    <location>
        <begin position="462"/>
        <end position="483"/>
    </location>
</feature>
<dbReference type="PROSITE" id="PS50801">
    <property type="entry name" value="STAS"/>
    <property type="match status" value="1"/>
</dbReference>
<dbReference type="InterPro" id="IPR036513">
    <property type="entry name" value="STAS_dom_sf"/>
</dbReference>
<feature type="compositionally biased region" description="Low complexity" evidence="5">
    <location>
        <begin position="666"/>
        <end position="681"/>
    </location>
</feature>
<keyword evidence="2 6" id="KW-0812">Transmembrane</keyword>
<feature type="region of interest" description="Disordered" evidence="5">
    <location>
        <begin position="666"/>
        <end position="723"/>
    </location>
</feature>
<feature type="region of interest" description="Disordered" evidence="5">
    <location>
        <begin position="1"/>
        <end position="35"/>
    </location>
</feature>
<evidence type="ECO:0000313" key="9">
    <source>
        <dbReference type="Proteomes" id="UP000322899"/>
    </source>
</evidence>
<dbReference type="Proteomes" id="UP000322899">
    <property type="component" value="Unassembled WGS sequence"/>
</dbReference>
<accession>A0A5A8EBS9</accession>
<feature type="region of interest" description="Disordered" evidence="5">
    <location>
        <begin position="622"/>
        <end position="647"/>
    </location>
</feature>
<feature type="transmembrane region" description="Helical" evidence="6">
    <location>
        <begin position="520"/>
        <end position="548"/>
    </location>
</feature>
<feature type="transmembrane region" description="Helical" evidence="6">
    <location>
        <begin position="182"/>
        <end position="201"/>
    </location>
</feature>